<dbReference type="STRING" id="318161.Sden_1452"/>
<gene>
    <name evidence="2" type="ordered locus">Sden_1452</name>
</gene>
<protein>
    <recommendedName>
        <fullName evidence="1">PilZ domain-containing protein</fullName>
    </recommendedName>
</protein>
<feature type="domain" description="PilZ" evidence="1">
    <location>
        <begin position="12"/>
        <end position="98"/>
    </location>
</feature>
<keyword evidence="3" id="KW-1185">Reference proteome</keyword>
<dbReference type="Pfam" id="PF07238">
    <property type="entry name" value="PilZ"/>
    <property type="match status" value="1"/>
</dbReference>
<dbReference type="HOGENOM" id="CLU_170387_1_0_6"/>
<evidence type="ECO:0000313" key="3">
    <source>
        <dbReference type="Proteomes" id="UP000001982"/>
    </source>
</evidence>
<dbReference type="RefSeq" id="WP_011495895.1">
    <property type="nucleotide sequence ID" value="NC_007954.1"/>
</dbReference>
<dbReference type="KEGG" id="sdn:Sden_1452"/>
<evidence type="ECO:0000313" key="2">
    <source>
        <dbReference type="EMBL" id="ABE54737.1"/>
    </source>
</evidence>
<evidence type="ECO:0000259" key="1">
    <source>
        <dbReference type="Pfam" id="PF07238"/>
    </source>
</evidence>
<dbReference type="EMBL" id="CP000302">
    <property type="protein sequence ID" value="ABE54737.1"/>
    <property type="molecule type" value="Genomic_DNA"/>
</dbReference>
<accession>Q12P89</accession>
<dbReference type="AlphaFoldDB" id="Q12P89"/>
<proteinExistence type="predicted"/>
<name>Q12P89_SHEDO</name>
<organism evidence="2 3">
    <name type="scientific">Shewanella denitrificans (strain OS217 / ATCC BAA-1090 / DSM 15013)</name>
    <dbReference type="NCBI Taxonomy" id="318161"/>
    <lineage>
        <taxon>Bacteria</taxon>
        <taxon>Pseudomonadati</taxon>
        <taxon>Pseudomonadota</taxon>
        <taxon>Gammaproteobacteria</taxon>
        <taxon>Alteromonadales</taxon>
        <taxon>Shewanellaceae</taxon>
        <taxon>Shewanella</taxon>
    </lineage>
</organism>
<reference evidence="2 3" key="1">
    <citation type="submission" date="2006-03" db="EMBL/GenBank/DDBJ databases">
        <title>Complete sequence of Shewanella denitrificans OS217.</title>
        <authorList>
            <consortium name="US DOE Joint Genome Institute"/>
            <person name="Copeland A."/>
            <person name="Lucas S."/>
            <person name="Lapidus A."/>
            <person name="Barry K."/>
            <person name="Detter J.C."/>
            <person name="Glavina del Rio T."/>
            <person name="Hammon N."/>
            <person name="Israni S."/>
            <person name="Dalin E."/>
            <person name="Tice H."/>
            <person name="Pitluck S."/>
            <person name="Brettin T."/>
            <person name="Bruce D."/>
            <person name="Han C."/>
            <person name="Tapia R."/>
            <person name="Gilna P."/>
            <person name="Kiss H."/>
            <person name="Schmutz J."/>
            <person name="Larimer F."/>
            <person name="Land M."/>
            <person name="Hauser L."/>
            <person name="Kyrpides N."/>
            <person name="Lykidis A."/>
            <person name="Richardson P."/>
        </authorList>
    </citation>
    <scope>NUCLEOTIDE SEQUENCE [LARGE SCALE GENOMIC DNA]</scope>
    <source>
        <strain evidence="3">OS217 / ATCC BAA-1090 / DSM 15013</strain>
    </source>
</reference>
<dbReference type="OrthoDB" id="6267373at2"/>
<sequence length="101" mass="11544">MSTDPNEMAEKRDSIRLDLEAERVLIHWKDSTGAEQQDYAICMDLARNGLLFDYSLPFDIGELIAVTFNPNTDKQHQVFGQVCRCNTRSADSFYVALQLLK</sequence>
<dbReference type="Proteomes" id="UP000001982">
    <property type="component" value="Chromosome"/>
</dbReference>
<dbReference type="GO" id="GO:0035438">
    <property type="term" value="F:cyclic-di-GMP binding"/>
    <property type="evidence" value="ECO:0007669"/>
    <property type="project" value="InterPro"/>
</dbReference>
<dbReference type="InterPro" id="IPR009875">
    <property type="entry name" value="PilZ_domain"/>
</dbReference>
<dbReference type="eggNOG" id="ENOG5033BT2">
    <property type="taxonomic scope" value="Bacteria"/>
</dbReference>